<feature type="chain" id="PRO_5007300183" evidence="5">
    <location>
        <begin position="19"/>
        <end position="542"/>
    </location>
</feature>
<dbReference type="PROSITE" id="PS00135">
    <property type="entry name" value="TRYPSIN_SER"/>
    <property type="match status" value="2"/>
</dbReference>
<evidence type="ECO:0000256" key="2">
    <source>
        <dbReference type="ARBA" id="ARBA00024195"/>
    </source>
</evidence>
<dbReference type="InterPro" id="IPR001314">
    <property type="entry name" value="Peptidase_S1A"/>
</dbReference>
<dbReference type="PRINTS" id="PR00722">
    <property type="entry name" value="CHYMOTRYPSIN"/>
</dbReference>
<evidence type="ECO:0000256" key="4">
    <source>
        <dbReference type="SAM" id="Phobius"/>
    </source>
</evidence>
<evidence type="ECO:0000256" key="5">
    <source>
        <dbReference type="SAM" id="SignalP"/>
    </source>
</evidence>
<dbReference type="PANTHER" id="PTHR24256">
    <property type="entry name" value="TRYPTASE-RELATED"/>
    <property type="match status" value="1"/>
</dbReference>
<dbReference type="CDD" id="cd00190">
    <property type="entry name" value="Tryp_SPc"/>
    <property type="match status" value="2"/>
</dbReference>
<keyword evidence="3 7" id="KW-0645">Protease</keyword>
<feature type="signal peptide" evidence="5">
    <location>
        <begin position="1"/>
        <end position="18"/>
    </location>
</feature>
<dbReference type="SMART" id="SM00020">
    <property type="entry name" value="Tryp_SPc"/>
    <property type="match status" value="2"/>
</dbReference>
<dbReference type="Pfam" id="PF00089">
    <property type="entry name" value="Trypsin"/>
    <property type="match status" value="2"/>
</dbReference>
<keyword evidence="3" id="KW-0378">Hydrolase</keyword>
<dbReference type="eggNOG" id="KOG3627">
    <property type="taxonomic scope" value="Eukaryota"/>
</dbReference>
<dbReference type="STRING" id="7070.A0A139WMM7"/>
<dbReference type="Gene3D" id="2.40.10.10">
    <property type="entry name" value="Trypsin-like serine proteases"/>
    <property type="match status" value="2"/>
</dbReference>
<protein>
    <submittedName>
        <fullName evidence="7">Transmembrane protease serine 9-like Protein</fullName>
    </submittedName>
</protein>
<dbReference type="OMA" id="NDECNGW"/>
<evidence type="ECO:0000313" key="8">
    <source>
        <dbReference type="Proteomes" id="UP000007266"/>
    </source>
</evidence>
<dbReference type="InterPro" id="IPR043504">
    <property type="entry name" value="Peptidase_S1_PA_chymotrypsin"/>
</dbReference>
<dbReference type="GO" id="GO:0006508">
    <property type="term" value="P:proteolysis"/>
    <property type="evidence" value="ECO:0000318"/>
    <property type="project" value="GO_Central"/>
</dbReference>
<evidence type="ECO:0000313" key="7">
    <source>
        <dbReference type="EMBL" id="KYB29192.1"/>
    </source>
</evidence>
<organism evidence="7 8">
    <name type="scientific">Tribolium castaneum</name>
    <name type="common">Red flour beetle</name>
    <dbReference type="NCBI Taxonomy" id="7070"/>
    <lineage>
        <taxon>Eukaryota</taxon>
        <taxon>Metazoa</taxon>
        <taxon>Ecdysozoa</taxon>
        <taxon>Arthropoda</taxon>
        <taxon>Hexapoda</taxon>
        <taxon>Insecta</taxon>
        <taxon>Pterygota</taxon>
        <taxon>Neoptera</taxon>
        <taxon>Endopterygota</taxon>
        <taxon>Coleoptera</taxon>
        <taxon>Polyphaga</taxon>
        <taxon>Cucujiformia</taxon>
        <taxon>Tenebrionidae</taxon>
        <taxon>Tenebrionidae incertae sedis</taxon>
        <taxon>Tribolium</taxon>
    </lineage>
</organism>
<dbReference type="FunCoup" id="A0A139WMM7">
    <property type="interactions" value="11"/>
</dbReference>
<keyword evidence="4" id="KW-1133">Transmembrane helix</keyword>
<name>A0A139WMM7_TRICA</name>
<dbReference type="InterPro" id="IPR033116">
    <property type="entry name" value="TRYPSIN_SER"/>
</dbReference>
<dbReference type="InterPro" id="IPR018114">
    <property type="entry name" value="TRYPSIN_HIS"/>
</dbReference>
<dbReference type="InParanoid" id="A0A139WMM7"/>
<dbReference type="EMBL" id="KQ971312">
    <property type="protein sequence ID" value="KYB29192.1"/>
    <property type="molecule type" value="Genomic_DNA"/>
</dbReference>
<dbReference type="InterPro" id="IPR009003">
    <property type="entry name" value="Peptidase_S1_PA"/>
</dbReference>
<sequence length="542" mass="59223">MLFLTALVFLLAFGNVTCDTKIIGGSEVKNRSEFAYQALLLYKDAPYCAGTIIDEKHVLTAAHCCNPEKNLIVEPSDVTVVVGNLDLYDKSCVKKVQHIFIHQEFDLASITNDIAVIRLVDNLEFSEDIQAINLTTDYLSSGNCNVSGWGTTYIGANSMNSKLLYANVPIVEWNSCQRILKLFQVELGKNEICAGGNTKDACQGDSGGPLVCSGQLTGIVSYGISCGIEFIPGVYTEVAKYTKWIQEQKTRSSSPKIELTFCLFVIQIIMLLLTLLFCSVFSLSTQKDVKIVGGTEVKDRSKFAYQALLLYNGSPYCGGTIIDKKYILTAGHCCYSRDQQMLPSALSVVVGNLNLTDREIVKSVKAIYVHEEFDMDTLDNDLAIFELTEPFENWTSTVSPIKLNKEHVTSGNCIASGWGTTFSGSNKMSSKLLYVSVPIIDWTACYEFYGAYNVEVNNKSICAGALAKDSCQGDSGGPFVCESKLTGVVSYGIGCGFENLPGVYVEVAKYSSWLENYTTPSSSSSFSLATSCLVIFVVTIIL</sequence>
<evidence type="ECO:0000256" key="3">
    <source>
        <dbReference type="RuleBase" id="RU363034"/>
    </source>
</evidence>
<dbReference type="SUPFAM" id="SSF50494">
    <property type="entry name" value="Trypsin-like serine proteases"/>
    <property type="match status" value="2"/>
</dbReference>
<dbReference type="Proteomes" id="UP000007266">
    <property type="component" value="Linkage group 2"/>
</dbReference>
<keyword evidence="4" id="KW-0472">Membrane</keyword>
<reference evidence="7 8" key="2">
    <citation type="journal article" date="2010" name="Nucleic Acids Res.">
        <title>BeetleBase in 2010: revisions to provide comprehensive genomic information for Tribolium castaneum.</title>
        <authorList>
            <person name="Kim H.S."/>
            <person name="Murphy T."/>
            <person name="Xia J."/>
            <person name="Caragea D."/>
            <person name="Park Y."/>
            <person name="Beeman R.W."/>
            <person name="Lorenzen M.D."/>
            <person name="Butcher S."/>
            <person name="Manak J.R."/>
            <person name="Brown S.J."/>
        </authorList>
    </citation>
    <scope>GENOME REANNOTATION</scope>
    <source>
        <strain evidence="7 8">Georgia GA2</strain>
    </source>
</reference>
<accession>A0A139WMM7</accession>
<keyword evidence="5" id="KW-0732">Signal</keyword>
<gene>
    <name evidence="7" type="primary">AUGUSTUS-3.0.2_32126</name>
    <name evidence="7" type="ORF">TcasGA2_TC032126</name>
</gene>
<reference evidence="7 8" key="1">
    <citation type="journal article" date="2008" name="Nature">
        <title>The genome of the model beetle and pest Tribolium castaneum.</title>
        <authorList>
            <consortium name="Tribolium Genome Sequencing Consortium"/>
            <person name="Richards S."/>
            <person name="Gibbs R.A."/>
            <person name="Weinstock G.M."/>
            <person name="Brown S.J."/>
            <person name="Denell R."/>
            <person name="Beeman R.W."/>
            <person name="Gibbs R."/>
            <person name="Beeman R.W."/>
            <person name="Brown S.J."/>
            <person name="Bucher G."/>
            <person name="Friedrich M."/>
            <person name="Grimmelikhuijzen C.J."/>
            <person name="Klingler M."/>
            <person name="Lorenzen M."/>
            <person name="Richards S."/>
            <person name="Roth S."/>
            <person name="Schroder R."/>
            <person name="Tautz D."/>
            <person name="Zdobnov E.M."/>
            <person name="Muzny D."/>
            <person name="Gibbs R.A."/>
            <person name="Weinstock G.M."/>
            <person name="Attaway T."/>
            <person name="Bell S."/>
            <person name="Buhay C.J."/>
            <person name="Chandrabose M.N."/>
            <person name="Chavez D."/>
            <person name="Clerk-Blankenburg K.P."/>
            <person name="Cree A."/>
            <person name="Dao M."/>
            <person name="Davis C."/>
            <person name="Chacko J."/>
            <person name="Dinh H."/>
            <person name="Dugan-Rocha S."/>
            <person name="Fowler G."/>
            <person name="Garner T.T."/>
            <person name="Garnes J."/>
            <person name="Gnirke A."/>
            <person name="Hawes A."/>
            <person name="Hernandez J."/>
            <person name="Hines S."/>
            <person name="Holder M."/>
            <person name="Hume J."/>
            <person name="Jhangiani S.N."/>
            <person name="Joshi V."/>
            <person name="Khan Z.M."/>
            <person name="Jackson L."/>
            <person name="Kovar C."/>
            <person name="Kowis A."/>
            <person name="Lee S."/>
            <person name="Lewis L.R."/>
            <person name="Margolis J."/>
            <person name="Morgan M."/>
            <person name="Nazareth L.V."/>
            <person name="Nguyen N."/>
            <person name="Okwuonu G."/>
            <person name="Parker D."/>
            <person name="Richards S."/>
            <person name="Ruiz S.J."/>
            <person name="Santibanez J."/>
            <person name="Savard J."/>
            <person name="Scherer S.E."/>
            <person name="Schneider B."/>
            <person name="Sodergren E."/>
            <person name="Tautz D."/>
            <person name="Vattahil S."/>
            <person name="Villasana D."/>
            <person name="White C.S."/>
            <person name="Wright R."/>
            <person name="Park Y."/>
            <person name="Beeman R.W."/>
            <person name="Lord J."/>
            <person name="Oppert B."/>
            <person name="Lorenzen M."/>
            <person name="Brown S."/>
            <person name="Wang L."/>
            <person name="Savard J."/>
            <person name="Tautz D."/>
            <person name="Richards S."/>
            <person name="Weinstock G."/>
            <person name="Gibbs R.A."/>
            <person name="Liu Y."/>
            <person name="Worley K."/>
            <person name="Weinstock G."/>
            <person name="Elsik C.G."/>
            <person name="Reese J.T."/>
            <person name="Elhaik E."/>
            <person name="Landan G."/>
            <person name="Graur D."/>
            <person name="Arensburger P."/>
            <person name="Atkinson P."/>
            <person name="Beeman R.W."/>
            <person name="Beidler J."/>
            <person name="Brown S.J."/>
            <person name="Demuth J.P."/>
            <person name="Drury D.W."/>
            <person name="Du Y.Z."/>
            <person name="Fujiwara H."/>
            <person name="Lorenzen M."/>
            <person name="Maselli V."/>
            <person name="Osanai M."/>
            <person name="Park Y."/>
            <person name="Robertson H.M."/>
            <person name="Tu Z."/>
            <person name="Wang J.J."/>
            <person name="Wang S."/>
            <person name="Richards S."/>
            <person name="Song H."/>
            <person name="Zhang L."/>
            <person name="Sodergren E."/>
            <person name="Werner D."/>
            <person name="Stanke M."/>
            <person name="Morgenstern B."/>
            <person name="Solovyev V."/>
            <person name="Kosarev P."/>
            <person name="Brown G."/>
            <person name="Chen H.C."/>
            <person name="Ermolaeva O."/>
            <person name="Hlavina W."/>
            <person name="Kapustin Y."/>
            <person name="Kiryutin B."/>
            <person name="Kitts P."/>
            <person name="Maglott D."/>
            <person name="Pruitt K."/>
            <person name="Sapojnikov V."/>
            <person name="Souvorov A."/>
            <person name="Mackey A.J."/>
            <person name="Waterhouse R.M."/>
            <person name="Wyder S."/>
            <person name="Zdobnov E.M."/>
            <person name="Zdobnov E.M."/>
            <person name="Wyder S."/>
            <person name="Kriventseva E.V."/>
            <person name="Kadowaki T."/>
            <person name="Bork P."/>
            <person name="Aranda M."/>
            <person name="Bao R."/>
            <person name="Beermann A."/>
            <person name="Berns N."/>
            <person name="Bolognesi R."/>
            <person name="Bonneton F."/>
            <person name="Bopp D."/>
            <person name="Brown S.J."/>
            <person name="Bucher G."/>
            <person name="Butts T."/>
            <person name="Chaumot A."/>
            <person name="Denell R.E."/>
            <person name="Ferrier D.E."/>
            <person name="Friedrich M."/>
            <person name="Gordon C.M."/>
            <person name="Jindra M."/>
            <person name="Klingler M."/>
            <person name="Lan Q."/>
            <person name="Lattorff H.M."/>
            <person name="Laudet V."/>
            <person name="von Levetsow C."/>
            <person name="Liu Z."/>
            <person name="Lutz R."/>
            <person name="Lynch J.A."/>
            <person name="da Fonseca R.N."/>
            <person name="Posnien N."/>
            <person name="Reuter R."/>
            <person name="Roth S."/>
            <person name="Savard J."/>
            <person name="Schinko J.B."/>
            <person name="Schmitt C."/>
            <person name="Schoppmeier M."/>
            <person name="Schroder R."/>
            <person name="Shippy T.D."/>
            <person name="Simonnet F."/>
            <person name="Marques-Souza H."/>
            <person name="Tautz D."/>
            <person name="Tomoyasu Y."/>
            <person name="Trauner J."/>
            <person name="Van der Zee M."/>
            <person name="Vervoort M."/>
            <person name="Wittkopp N."/>
            <person name="Wimmer E.A."/>
            <person name="Yang X."/>
            <person name="Jones A.K."/>
            <person name="Sattelle D.B."/>
            <person name="Ebert P.R."/>
            <person name="Nelson D."/>
            <person name="Scott J.G."/>
            <person name="Beeman R.W."/>
            <person name="Muthukrishnan S."/>
            <person name="Kramer K.J."/>
            <person name="Arakane Y."/>
            <person name="Beeman R.W."/>
            <person name="Zhu Q."/>
            <person name="Hogenkamp D."/>
            <person name="Dixit R."/>
            <person name="Oppert B."/>
            <person name="Jiang H."/>
            <person name="Zou Z."/>
            <person name="Marshall J."/>
            <person name="Elpidina E."/>
            <person name="Vinokurov K."/>
            <person name="Oppert C."/>
            <person name="Zou Z."/>
            <person name="Evans J."/>
            <person name="Lu Z."/>
            <person name="Zhao P."/>
            <person name="Sumathipala N."/>
            <person name="Altincicek B."/>
            <person name="Vilcinskas A."/>
            <person name="Williams M."/>
            <person name="Hultmark D."/>
            <person name="Hetru C."/>
            <person name="Jiang H."/>
            <person name="Grimmelikhuijzen C.J."/>
            <person name="Hauser F."/>
            <person name="Cazzamali G."/>
            <person name="Williamson M."/>
            <person name="Park Y."/>
            <person name="Li B."/>
            <person name="Tanaka Y."/>
            <person name="Predel R."/>
            <person name="Neupert S."/>
            <person name="Schachtner J."/>
            <person name="Verleyen P."/>
            <person name="Raible F."/>
            <person name="Bork P."/>
            <person name="Friedrich M."/>
            <person name="Walden K.K."/>
            <person name="Robertson H.M."/>
            <person name="Angeli S."/>
            <person name="Foret S."/>
            <person name="Bucher G."/>
            <person name="Schuetz S."/>
            <person name="Maleszka R."/>
            <person name="Wimmer E.A."/>
            <person name="Beeman R.W."/>
            <person name="Lorenzen M."/>
            <person name="Tomoyasu Y."/>
            <person name="Miller S.C."/>
            <person name="Grossmann D."/>
            <person name="Bucher G."/>
        </authorList>
    </citation>
    <scope>NUCLEOTIDE SEQUENCE [LARGE SCALE GENOMIC DNA]</scope>
    <source>
        <strain evidence="7 8">Georgia GA2</strain>
    </source>
</reference>
<feature type="transmembrane region" description="Helical" evidence="4">
    <location>
        <begin position="219"/>
        <end position="238"/>
    </location>
</feature>
<keyword evidence="8" id="KW-1185">Reference proteome</keyword>
<dbReference type="PROSITE" id="PS50240">
    <property type="entry name" value="TRYPSIN_DOM"/>
    <property type="match status" value="2"/>
</dbReference>
<feature type="transmembrane region" description="Helical" evidence="4">
    <location>
        <begin position="259"/>
        <end position="283"/>
    </location>
</feature>
<keyword evidence="3" id="KW-0720">Serine protease</keyword>
<evidence type="ECO:0000259" key="6">
    <source>
        <dbReference type="PROSITE" id="PS50240"/>
    </source>
</evidence>
<dbReference type="PROSITE" id="PS00134">
    <property type="entry name" value="TRYPSIN_HIS"/>
    <property type="match status" value="2"/>
</dbReference>
<dbReference type="InterPro" id="IPR001254">
    <property type="entry name" value="Trypsin_dom"/>
</dbReference>
<evidence type="ECO:0000256" key="1">
    <source>
        <dbReference type="ARBA" id="ARBA00023157"/>
    </source>
</evidence>
<keyword evidence="4 7" id="KW-0812">Transmembrane</keyword>
<feature type="domain" description="Peptidase S1" evidence="6">
    <location>
        <begin position="22"/>
        <end position="250"/>
    </location>
</feature>
<dbReference type="GO" id="GO:0004252">
    <property type="term" value="F:serine-type endopeptidase activity"/>
    <property type="evidence" value="ECO:0000318"/>
    <property type="project" value="GO_Central"/>
</dbReference>
<keyword evidence="1" id="KW-1015">Disulfide bond</keyword>
<feature type="domain" description="Peptidase S1" evidence="6">
    <location>
        <begin position="291"/>
        <end position="519"/>
    </location>
</feature>
<dbReference type="AlphaFoldDB" id="A0A139WMM7"/>
<proteinExistence type="inferred from homology"/>
<dbReference type="FunFam" id="2.40.10.10:FF:000177">
    <property type="entry name" value="Serine protease"/>
    <property type="match status" value="2"/>
</dbReference>
<dbReference type="GO" id="GO:0005615">
    <property type="term" value="C:extracellular space"/>
    <property type="evidence" value="ECO:0000318"/>
    <property type="project" value="GO_Central"/>
</dbReference>
<dbReference type="InterPro" id="IPR051487">
    <property type="entry name" value="Ser/Thr_Proteases_Immune/Dev"/>
</dbReference>
<comment type="similarity">
    <text evidence="2">Belongs to the peptidase S1 family. CLIP subfamily.</text>
</comment>